<comment type="similarity">
    <text evidence="2 4">Belongs to the glucose-6-phosphate 1-epimerase family.</text>
</comment>
<dbReference type="InterPro" id="IPR008183">
    <property type="entry name" value="Aldose_1/G6P_1-epimerase"/>
</dbReference>
<dbReference type="Proteomes" id="UP000386847">
    <property type="component" value="Chromosome"/>
</dbReference>
<sequence length="306" mass="33353">MENSELPDGVTLEQGEGGQPVVRVAIGSCTAEVYLHGGHLTGWQPTGQEPVIWLSGMSRFEDGAAIRGGVPICFPWFGSGTDGQHYPPHGVARLTRWALVEATPVADSIRLRLHLDGHDVDLAGLEDFDRDWAADITYTVGQVLDIDLRVEAYGNRSTPFTFEEALHTYLHVGDARRITIDGLDGCGYHDKVINGEFDQRGTVVIVGETDRIYQHAGDVVVKDPTLKRTLGINKRGSGQTVIWNPFVSKSAKMGDFGNDEWQEMLCVEAANVGAGAVTLSPGQSHTIHQRIAVDRTQRSGVRRSLA</sequence>
<proteinExistence type="inferred from homology"/>
<reference evidence="6 7" key="1">
    <citation type="submission" date="2019-10" db="EMBL/GenBank/DDBJ databases">
        <title>Genomic analysis of Raineyella sp. CBA3103.</title>
        <authorList>
            <person name="Roh S.W."/>
        </authorList>
    </citation>
    <scope>NUCLEOTIDE SEQUENCE [LARGE SCALE GENOMIC DNA]</scope>
    <source>
        <strain evidence="6 7">CBA3103</strain>
    </source>
</reference>
<organism evidence="6 7">
    <name type="scientific">Raineyella fluvialis</name>
    <dbReference type="NCBI Taxonomy" id="2662261"/>
    <lineage>
        <taxon>Bacteria</taxon>
        <taxon>Bacillati</taxon>
        <taxon>Actinomycetota</taxon>
        <taxon>Actinomycetes</taxon>
        <taxon>Propionibacteriales</taxon>
        <taxon>Propionibacteriaceae</taxon>
        <taxon>Raineyella</taxon>
    </lineage>
</organism>
<dbReference type="CDD" id="cd09020">
    <property type="entry name" value="D-hex-6-P-epi_like"/>
    <property type="match status" value="1"/>
</dbReference>
<dbReference type="PANTHER" id="PTHR11122:SF13">
    <property type="entry name" value="GLUCOSE-6-PHOSPHATE 1-EPIMERASE"/>
    <property type="match status" value="1"/>
</dbReference>
<name>A0A5Q2FEW1_9ACTN</name>
<dbReference type="Gene3D" id="2.70.98.10">
    <property type="match status" value="1"/>
</dbReference>
<dbReference type="GO" id="GO:0005975">
    <property type="term" value="P:carbohydrate metabolic process"/>
    <property type="evidence" value="ECO:0007669"/>
    <property type="project" value="InterPro"/>
</dbReference>
<dbReference type="EMBL" id="CP045725">
    <property type="protein sequence ID" value="QGF23623.1"/>
    <property type="molecule type" value="Genomic_DNA"/>
</dbReference>
<gene>
    <name evidence="6" type="ORF">Rai3103_08020</name>
</gene>
<evidence type="ECO:0000313" key="6">
    <source>
        <dbReference type="EMBL" id="QGF23623.1"/>
    </source>
</evidence>
<dbReference type="Pfam" id="PF01263">
    <property type="entry name" value="Aldose_epim"/>
    <property type="match status" value="1"/>
</dbReference>
<evidence type="ECO:0000256" key="4">
    <source>
        <dbReference type="PIRNR" id="PIRNR016020"/>
    </source>
</evidence>
<feature type="active site" evidence="5">
    <location>
        <position position="167"/>
    </location>
</feature>
<dbReference type="GO" id="GO:0030246">
    <property type="term" value="F:carbohydrate binding"/>
    <property type="evidence" value="ECO:0007669"/>
    <property type="project" value="UniProtKB-UniRule"/>
</dbReference>
<evidence type="ECO:0000313" key="7">
    <source>
        <dbReference type="Proteomes" id="UP000386847"/>
    </source>
</evidence>
<dbReference type="InterPro" id="IPR011013">
    <property type="entry name" value="Gal_mutarotase_sf_dom"/>
</dbReference>
<comment type="catalytic activity">
    <reaction evidence="1">
        <text>alpha-D-glucose 6-phosphate = beta-D-glucose 6-phosphate</text>
        <dbReference type="Rhea" id="RHEA:16249"/>
        <dbReference type="ChEBI" id="CHEBI:58225"/>
        <dbReference type="ChEBI" id="CHEBI:58247"/>
        <dbReference type="EC" id="5.1.3.15"/>
    </reaction>
</comment>
<protein>
    <recommendedName>
        <fullName evidence="4">Putative glucose-6-phosphate 1-epimerase</fullName>
        <ecNumber evidence="4">5.1.3.15</ecNumber>
    </recommendedName>
</protein>
<feature type="active site" evidence="5">
    <location>
        <position position="268"/>
    </location>
</feature>
<evidence type="ECO:0000256" key="5">
    <source>
        <dbReference type="PIRSR" id="PIRSR016020-1"/>
    </source>
</evidence>
<dbReference type="InterPro" id="IPR014718">
    <property type="entry name" value="GH-type_carb-bd"/>
</dbReference>
<dbReference type="AlphaFoldDB" id="A0A5Q2FEW1"/>
<accession>A0A5Q2FEW1</accession>
<dbReference type="RefSeq" id="WP_153572153.1">
    <property type="nucleotide sequence ID" value="NZ_CP045725.1"/>
</dbReference>
<dbReference type="InterPro" id="IPR025532">
    <property type="entry name" value="G6P_1-epimerase"/>
</dbReference>
<dbReference type="EC" id="5.1.3.15" evidence="4"/>
<keyword evidence="3 4" id="KW-0413">Isomerase</keyword>
<dbReference type="SUPFAM" id="SSF74650">
    <property type="entry name" value="Galactose mutarotase-like"/>
    <property type="match status" value="1"/>
</dbReference>
<dbReference type="PANTHER" id="PTHR11122">
    <property type="entry name" value="APOSPORY-ASSOCIATED PROTEIN C-RELATED"/>
    <property type="match status" value="1"/>
</dbReference>
<evidence type="ECO:0000256" key="3">
    <source>
        <dbReference type="ARBA" id="ARBA00023235"/>
    </source>
</evidence>
<evidence type="ECO:0000256" key="2">
    <source>
        <dbReference type="ARBA" id="ARBA00005866"/>
    </source>
</evidence>
<dbReference type="KEGG" id="rain:Rai3103_08020"/>
<dbReference type="GO" id="GO:0047938">
    <property type="term" value="F:glucose-6-phosphate 1-epimerase activity"/>
    <property type="evidence" value="ECO:0007669"/>
    <property type="project" value="UniProtKB-UniRule"/>
</dbReference>
<dbReference type="PIRSF" id="PIRSF016020">
    <property type="entry name" value="PHexose_mutarotase"/>
    <property type="match status" value="1"/>
</dbReference>
<keyword evidence="7" id="KW-1185">Reference proteome</keyword>
<evidence type="ECO:0000256" key="1">
    <source>
        <dbReference type="ARBA" id="ARBA00001096"/>
    </source>
</evidence>